<comment type="caution">
    <text evidence="1">The sequence shown here is derived from an EMBL/GenBank/DDBJ whole genome shotgun (WGS) entry which is preliminary data.</text>
</comment>
<dbReference type="EMBL" id="ACCH01000158">
    <property type="protein sequence ID" value="EEF90288.1"/>
    <property type="molecule type" value="Genomic_DNA"/>
</dbReference>
<gene>
    <name evidence="1" type="ORF">BACCELL_02084</name>
</gene>
<dbReference type="HOGENOM" id="CLU_1589804_0_0_10"/>
<evidence type="ECO:0000313" key="2">
    <source>
        <dbReference type="Proteomes" id="UP000003711"/>
    </source>
</evidence>
<dbReference type="Pfam" id="PF14092">
    <property type="entry name" value="DUF4270"/>
    <property type="match status" value="1"/>
</dbReference>
<dbReference type="InterPro" id="IPR025366">
    <property type="entry name" value="DUF4270"/>
</dbReference>
<dbReference type="RefSeq" id="WP_007211458.1">
    <property type="nucleotide sequence ID" value="NZ_EQ973490.1"/>
</dbReference>
<protein>
    <recommendedName>
        <fullName evidence="3">DUF4270 domain-containing protein</fullName>
    </recommendedName>
</protein>
<proteinExistence type="predicted"/>
<dbReference type="Proteomes" id="UP000003711">
    <property type="component" value="Unassembled WGS sequence"/>
</dbReference>
<reference evidence="1 2" key="2">
    <citation type="submission" date="2009-01" db="EMBL/GenBank/DDBJ databases">
        <title>Draft genome sequence of Bacteroides cellulosilyticus (DSM 14838).</title>
        <authorList>
            <person name="Sudarsanam P."/>
            <person name="Ley R."/>
            <person name="Guruge J."/>
            <person name="Turnbaugh P.J."/>
            <person name="Mahowald M."/>
            <person name="Liep D."/>
            <person name="Gordon J."/>
        </authorList>
    </citation>
    <scope>NUCLEOTIDE SEQUENCE [LARGE SCALE GENOMIC DNA]</scope>
    <source>
        <strain evidence="1 2">DSM 14838</strain>
    </source>
</reference>
<feature type="non-terminal residue" evidence="1">
    <location>
        <position position="1"/>
    </location>
</feature>
<accession>E2NCS6</accession>
<name>E2NCS6_9BACE</name>
<evidence type="ECO:0008006" key="3">
    <source>
        <dbReference type="Google" id="ProtNLM"/>
    </source>
</evidence>
<evidence type="ECO:0000313" key="1">
    <source>
        <dbReference type="EMBL" id="EEF90288.1"/>
    </source>
</evidence>
<sequence length="167" mass="19481">NLIHSYDLDKHAYMQGLTGLYNQIEFPYLNNLQDAGEIVSIESATLYLYPQAGSYNKLNQLPEDIRLYITDENNVLEDYVYGSDGVTVQTGNLSVDEMFGRDTYYSFNVTEFIRNNFGTWGIKRQKLLLSLPDNEMITTFNQIIFANDPDQERQCRLDIRFKIYNEK</sequence>
<dbReference type="AlphaFoldDB" id="E2NCS6"/>
<organism evidence="1 2">
    <name type="scientific">Bacteroides cellulosilyticus DSM 14838</name>
    <dbReference type="NCBI Taxonomy" id="537012"/>
    <lineage>
        <taxon>Bacteria</taxon>
        <taxon>Pseudomonadati</taxon>
        <taxon>Bacteroidota</taxon>
        <taxon>Bacteroidia</taxon>
        <taxon>Bacteroidales</taxon>
        <taxon>Bacteroidaceae</taxon>
        <taxon>Bacteroides</taxon>
    </lineage>
</organism>
<reference evidence="1 2" key="1">
    <citation type="submission" date="2008-12" db="EMBL/GenBank/DDBJ databases">
        <authorList>
            <person name="Fulton L."/>
            <person name="Clifton S."/>
            <person name="Fulton B."/>
            <person name="Xu J."/>
            <person name="Minx P."/>
            <person name="Pepin K.H."/>
            <person name="Johnson M."/>
            <person name="Bhonagiri V."/>
            <person name="Nash W.E."/>
            <person name="Mardis E.R."/>
            <person name="Wilson R.K."/>
        </authorList>
    </citation>
    <scope>NUCLEOTIDE SEQUENCE [LARGE SCALE GENOMIC DNA]</scope>
    <source>
        <strain evidence="1 2">DSM 14838</strain>
    </source>
</reference>